<evidence type="ECO:0000256" key="4">
    <source>
        <dbReference type="ARBA" id="ARBA00022960"/>
    </source>
</evidence>
<keyword evidence="9" id="KW-1133">Transmembrane helix</keyword>
<dbReference type="PANTHER" id="PTHR30582">
    <property type="entry name" value="L,D-TRANSPEPTIDASE"/>
    <property type="match status" value="1"/>
</dbReference>
<keyword evidence="3" id="KW-0808">Transferase</keyword>
<dbReference type="InterPro" id="IPR050979">
    <property type="entry name" value="LD-transpeptidase"/>
</dbReference>
<dbReference type="Proteomes" id="UP001416858">
    <property type="component" value="Unassembled WGS sequence"/>
</dbReference>
<dbReference type="SUPFAM" id="SSF54106">
    <property type="entry name" value="LysM domain"/>
    <property type="match status" value="1"/>
</dbReference>
<evidence type="ECO:0000256" key="9">
    <source>
        <dbReference type="SAM" id="Phobius"/>
    </source>
</evidence>
<dbReference type="PROSITE" id="PS51782">
    <property type="entry name" value="LYSM"/>
    <property type="match status" value="1"/>
</dbReference>
<dbReference type="SUPFAM" id="SSF141523">
    <property type="entry name" value="L,D-transpeptidase catalytic domain-like"/>
    <property type="match status" value="1"/>
</dbReference>
<evidence type="ECO:0000313" key="12">
    <source>
        <dbReference type="EMBL" id="GAA5504772.1"/>
    </source>
</evidence>
<dbReference type="InterPro" id="IPR018392">
    <property type="entry name" value="LysM"/>
</dbReference>
<evidence type="ECO:0000313" key="13">
    <source>
        <dbReference type="Proteomes" id="UP001416858"/>
    </source>
</evidence>
<dbReference type="EMBL" id="BAABRO010000001">
    <property type="protein sequence ID" value="GAA5504772.1"/>
    <property type="molecule type" value="Genomic_DNA"/>
</dbReference>
<dbReference type="InterPro" id="IPR036779">
    <property type="entry name" value="LysM_dom_sf"/>
</dbReference>
<dbReference type="PROSITE" id="PS52029">
    <property type="entry name" value="LD_TPASE"/>
    <property type="match status" value="1"/>
</dbReference>
<dbReference type="Gene3D" id="3.10.350.10">
    <property type="entry name" value="LysM domain"/>
    <property type="match status" value="1"/>
</dbReference>
<feature type="compositionally biased region" description="Low complexity" evidence="8">
    <location>
        <begin position="93"/>
        <end position="106"/>
    </location>
</feature>
<evidence type="ECO:0000256" key="2">
    <source>
        <dbReference type="ARBA" id="ARBA00005992"/>
    </source>
</evidence>
<name>A0ABP9VM53_9BACT</name>
<comment type="similarity">
    <text evidence="2">Belongs to the YkuD family.</text>
</comment>
<keyword evidence="4 7" id="KW-0133">Cell shape</keyword>
<evidence type="ECO:0000256" key="7">
    <source>
        <dbReference type="PROSITE-ProRule" id="PRU01373"/>
    </source>
</evidence>
<evidence type="ECO:0000256" key="5">
    <source>
        <dbReference type="ARBA" id="ARBA00022984"/>
    </source>
</evidence>
<evidence type="ECO:0000256" key="1">
    <source>
        <dbReference type="ARBA" id="ARBA00004752"/>
    </source>
</evidence>
<gene>
    <name evidence="12" type="ORF">Rcae01_00211</name>
</gene>
<keyword evidence="9" id="KW-0812">Transmembrane</keyword>
<feature type="domain" description="LysM" evidence="10">
    <location>
        <begin position="286"/>
        <end position="330"/>
    </location>
</feature>
<reference evidence="12 13" key="1">
    <citation type="submission" date="2024-02" db="EMBL/GenBank/DDBJ databases">
        <title>Rhodopirellula caenicola NBRC 110016.</title>
        <authorList>
            <person name="Ichikawa N."/>
            <person name="Katano-Makiyama Y."/>
            <person name="Hidaka K."/>
        </authorList>
    </citation>
    <scope>NUCLEOTIDE SEQUENCE [LARGE SCALE GENOMIC DNA]</scope>
    <source>
        <strain evidence="12 13">NBRC 110016</strain>
    </source>
</reference>
<feature type="active site" description="Proton donor/acceptor" evidence="7">
    <location>
        <position position="415"/>
    </location>
</feature>
<sequence>MQTLKTAAIIVLLMTVMYTAYMSLTTPPDSLPPEVERIVMDEGGLDIESGLPESLGEMEISGGVPESSAIADSGGPTFGGSFADLPDADFEQPGMSPSGASPSGVSIQLSDSHGNDNLTVHQPSDDAPAYMDLGAGSGTQASLASASTSVSAPAASSGYAATDMKFDMPDPTSDENKLPEHAAVGFDPSAGTDTAMANLADADDSDDSIATVSGVSDPTKNNIGLANALQLADEQYKSDQRKEALETLSLFYHTPNLPAAQRQELLSRLDPLAAEVIYSRRHLLEQPHRVGHHETLMQIAVKYEVPWQLLANINGIDDPITVLPGTELKVVRGPFRADVDLGKKEMTLFLGDLYAGRFPIAVGSDPQPRPGTFTVQDKQSERPFYGVSGSPIPANSPDNPYGSLWLDLGGQLCIHGSPYATRPSDQGCISVAADYADDLYGILTQGSSVTIRR</sequence>
<evidence type="ECO:0000259" key="11">
    <source>
        <dbReference type="PROSITE" id="PS52029"/>
    </source>
</evidence>
<evidence type="ECO:0008006" key="14">
    <source>
        <dbReference type="Google" id="ProtNLM"/>
    </source>
</evidence>
<feature type="active site" description="Nucleophile" evidence="7">
    <location>
        <position position="428"/>
    </location>
</feature>
<comment type="pathway">
    <text evidence="1 7">Cell wall biogenesis; peptidoglycan biosynthesis.</text>
</comment>
<organism evidence="12 13">
    <name type="scientific">Novipirellula caenicola</name>
    <dbReference type="NCBI Taxonomy" id="1536901"/>
    <lineage>
        <taxon>Bacteria</taxon>
        <taxon>Pseudomonadati</taxon>
        <taxon>Planctomycetota</taxon>
        <taxon>Planctomycetia</taxon>
        <taxon>Pirellulales</taxon>
        <taxon>Pirellulaceae</taxon>
        <taxon>Novipirellula</taxon>
    </lineage>
</organism>
<dbReference type="CDD" id="cd00118">
    <property type="entry name" value="LysM"/>
    <property type="match status" value="1"/>
</dbReference>
<keyword evidence="13" id="KW-1185">Reference proteome</keyword>
<feature type="compositionally biased region" description="Basic and acidic residues" evidence="8">
    <location>
        <begin position="164"/>
        <end position="180"/>
    </location>
</feature>
<evidence type="ECO:0000256" key="6">
    <source>
        <dbReference type="ARBA" id="ARBA00023316"/>
    </source>
</evidence>
<keyword evidence="5 7" id="KW-0573">Peptidoglycan synthesis</keyword>
<feature type="domain" description="L,D-TPase catalytic" evidence="11">
    <location>
        <begin position="335"/>
        <end position="452"/>
    </location>
</feature>
<feature type="compositionally biased region" description="Polar residues" evidence="8">
    <location>
        <begin position="107"/>
        <end position="122"/>
    </location>
</feature>
<dbReference type="CDD" id="cd16913">
    <property type="entry name" value="YkuD_like"/>
    <property type="match status" value="1"/>
</dbReference>
<evidence type="ECO:0000256" key="8">
    <source>
        <dbReference type="SAM" id="MobiDB-lite"/>
    </source>
</evidence>
<dbReference type="InterPro" id="IPR038063">
    <property type="entry name" value="Transpep_catalytic_dom"/>
</dbReference>
<keyword evidence="6 7" id="KW-0961">Cell wall biogenesis/degradation</keyword>
<proteinExistence type="inferred from homology"/>
<dbReference type="InterPro" id="IPR005490">
    <property type="entry name" value="LD_TPept_cat_dom"/>
</dbReference>
<dbReference type="Pfam" id="PF01476">
    <property type="entry name" value="LysM"/>
    <property type="match status" value="1"/>
</dbReference>
<feature type="transmembrane region" description="Helical" evidence="9">
    <location>
        <begin position="7"/>
        <end position="24"/>
    </location>
</feature>
<comment type="caution">
    <text evidence="12">The sequence shown here is derived from an EMBL/GenBank/DDBJ whole genome shotgun (WGS) entry which is preliminary data.</text>
</comment>
<feature type="region of interest" description="Disordered" evidence="8">
    <location>
        <begin position="163"/>
        <end position="192"/>
    </location>
</feature>
<dbReference type="RefSeq" id="WP_345681836.1">
    <property type="nucleotide sequence ID" value="NZ_BAABRO010000001.1"/>
</dbReference>
<accession>A0ABP9VM53</accession>
<feature type="region of interest" description="Disordered" evidence="8">
    <location>
        <begin position="60"/>
        <end position="133"/>
    </location>
</feature>
<evidence type="ECO:0000259" key="10">
    <source>
        <dbReference type="PROSITE" id="PS51782"/>
    </source>
</evidence>
<dbReference type="Pfam" id="PF03734">
    <property type="entry name" value="YkuD"/>
    <property type="match status" value="1"/>
</dbReference>
<keyword evidence="9" id="KW-0472">Membrane</keyword>
<evidence type="ECO:0000256" key="3">
    <source>
        <dbReference type="ARBA" id="ARBA00022679"/>
    </source>
</evidence>
<dbReference type="Gene3D" id="2.40.440.10">
    <property type="entry name" value="L,D-transpeptidase catalytic domain-like"/>
    <property type="match status" value="1"/>
</dbReference>
<protein>
    <recommendedName>
        <fullName evidence="14">L,D-transpeptidase catalytic domain</fullName>
    </recommendedName>
</protein>